<protein>
    <recommendedName>
        <fullName evidence="3">DUF1934 domain-containing protein</fullName>
    </recommendedName>
</protein>
<dbReference type="InterPro" id="IPR012674">
    <property type="entry name" value="Calycin"/>
</dbReference>
<dbReference type="SUPFAM" id="SSF50814">
    <property type="entry name" value="Lipocalins"/>
    <property type="match status" value="1"/>
</dbReference>
<evidence type="ECO:0000313" key="1">
    <source>
        <dbReference type="EMBL" id="GFZ26872.1"/>
    </source>
</evidence>
<dbReference type="InterPro" id="IPR015231">
    <property type="entry name" value="DUF1934"/>
</dbReference>
<evidence type="ECO:0000313" key="2">
    <source>
        <dbReference type="Proteomes" id="UP000677218"/>
    </source>
</evidence>
<dbReference type="RefSeq" id="WP_212780565.1">
    <property type="nucleotide sequence ID" value="NZ_BMAY01000004.1"/>
</dbReference>
<evidence type="ECO:0008006" key="3">
    <source>
        <dbReference type="Google" id="ProtNLM"/>
    </source>
</evidence>
<sequence>MSEISIDLTSQITQDNDTETFHKSSSGTLEEAEDILRISYLEDNQIPVKLLIKDHELLLRRGVDHNNYSFMRLVPGEKAACRYLVDGRQMDLLSVTNRLELTEADDGSRKLQVEYDLFSGLYLVGNYAITLIFT</sequence>
<organism evidence="1 2">
    <name type="scientific">Lactobacillus corticis</name>
    <dbReference type="NCBI Taxonomy" id="2201249"/>
    <lineage>
        <taxon>Bacteria</taxon>
        <taxon>Bacillati</taxon>
        <taxon>Bacillota</taxon>
        <taxon>Bacilli</taxon>
        <taxon>Lactobacillales</taxon>
        <taxon>Lactobacillaceae</taxon>
        <taxon>Lactobacillus</taxon>
    </lineage>
</organism>
<dbReference type="Pfam" id="PF09148">
    <property type="entry name" value="DUF1934"/>
    <property type="match status" value="1"/>
</dbReference>
<dbReference type="Gene3D" id="2.40.128.20">
    <property type="match status" value="1"/>
</dbReference>
<accession>A0A916QIR8</accession>
<proteinExistence type="predicted"/>
<dbReference type="Proteomes" id="UP000677218">
    <property type="component" value="Unassembled WGS sequence"/>
</dbReference>
<name>A0A916QIR8_9LACO</name>
<reference evidence="1" key="1">
    <citation type="submission" date="2020-08" db="EMBL/GenBank/DDBJ databases">
        <title>Taxonomic study for Lactobacillus species isolated from hardwood bark.</title>
        <authorList>
            <person name="Tohno M."/>
            <person name="Tanizawa Y."/>
        </authorList>
    </citation>
    <scope>NUCLEOTIDE SEQUENCE</scope>
    <source>
        <strain evidence="1">B40</strain>
    </source>
</reference>
<comment type="caution">
    <text evidence="1">The sequence shown here is derived from an EMBL/GenBank/DDBJ whole genome shotgun (WGS) entry which is preliminary data.</text>
</comment>
<keyword evidence="2" id="KW-1185">Reference proteome</keyword>
<dbReference type="EMBL" id="BMAY01000004">
    <property type="protein sequence ID" value="GFZ26872.1"/>
    <property type="molecule type" value="Genomic_DNA"/>
</dbReference>
<gene>
    <name evidence="1" type="ORF">LCB40_07520</name>
</gene>
<dbReference type="AlphaFoldDB" id="A0A916QIR8"/>